<evidence type="ECO:0000259" key="11">
    <source>
        <dbReference type="Pfam" id="PF03449"/>
    </source>
</evidence>
<evidence type="ECO:0000256" key="3">
    <source>
        <dbReference type="ARBA" id="ARBA00023015"/>
    </source>
</evidence>
<dbReference type="AlphaFoldDB" id="A0A7V7GR73"/>
<feature type="domain" description="Transcription elongation factor GreA/GreB C-terminal" evidence="10">
    <location>
        <begin position="83"/>
        <end position="156"/>
    </location>
</feature>
<dbReference type="Gene3D" id="1.10.287.180">
    <property type="entry name" value="Transcription elongation factor, GreA/GreB, N-terminal domain"/>
    <property type="match status" value="1"/>
</dbReference>
<dbReference type="InterPro" id="IPR036805">
    <property type="entry name" value="Tscrpt_elong_fac_GreA/B_N_sf"/>
</dbReference>
<proteinExistence type="inferred from homology"/>
<dbReference type="FunFam" id="3.10.50.30:FF:000001">
    <property type="entry name" value="Transcription elongation factor GreA"/>
    <property type="match status" value="1"/>
</dbReference>
<evidence type="ECO:0000256" key="2">
    <source>
        <dbReference type="ARBA" id="ARBA00013729"/>
    </source>
</evidence>
<evidence type="ECO:0000256" key="1">
    <source>
        <dbReference type="ARBA" id="ARBA00008213"/>
    </source>
</evidence>
<keyword evidence="5 8" id="KW-0804">Transcription</keyword>
<name>A0A7V7GR73_9GAMM</name>
<dbReference type="NCBIfam" id="TIGR01462">
    <property type="entry name" value="greA"/>
    <property type="match status" value="1"/>
</dbReference>
<dbReference type="PANTHER" id="PTHR30437">
    <property type="entry name" value="TRANSCRIPTION ELONGATION FACTOR GREA"/>
    <property type="match status" value="1"/>
</dbReference>
<dbReference type="NCBIfam" id="NF001264">
    <property type="entry name" value="PRK00226.1-5"/>
    <property type="match status" value="1"/>
</dbReference>
<dbReference type="GO" id="GO:0003746">
    <property type="term" value="F:translation elongation factor activity"/>
    <property type="evidence" value="ECO:0007669"/>
    <property type="project" value="UniProtKB-KW"/>
</dbReference>
<dbReference type="GO" id="GO:0070063">
    <property type="term" value="F:RNA polymerase binding"/>
    <property type="evidence" value="ECO:0007669"/>
    <property type="project" value="InterPro"/>
</dbReference>
<dbReference type="NCBIfam" id="NF001263">
    <property type="entry name" value="PRK00226.1-4"/>
    <property type="match status" value="1"/>
</dbReference>
<evidence type="ECO:0000256" key="6">
    <source>
        <dbReference type="ARBA" id="ARBA00024916"/>
    </source>
</evidence>
<dbReference type="PIRSF" id="PIRSF006092">
    <property type="entry name" value="GreA_GreB"/>
    <property type="match status" value="1"/>
</dbReference>
<dbReference type="InterPro" id="IPR023459">
    <property type="entry name" value="Tscrpt_elong_fac_GreA/B_fam"/>
</dbReference>
<protein>
    <recommendedName>
        <fullName evidence="2 8">Transcription elongation factor GreA</fullName>
    </recommendedName>
    <alternativeName>
        <fullName evidence="7 8">Transcript cleavage factor GreA</fullName>
    </alternativeName>
</protein>
<dbReference type="SUPFAM" id="SSF54534">
    <property type="entry name" value="FKBP-like"/>
    <property type="match status" value="1"/>
</dbReference>
<dbReference type="RefSeq" id="WP_149334202.1">
    <property type="nucleotide sequence ID" value="NZ_QOVF01000008.1"/>
</dbReference>
<evidence type="ECO:0000256" key="4">
    <source>
        <dbReference type="ARBA" id="ARBA00023125"/>
    </source>
</evidence>
<dbReference type="GO" id="GO:0003677">
    <property type="term" value="F:DNA binding"/>
    <property type="evidence" value="ECO:0007669"/>
    <property type="project" value="UniProtKB-UniRule"/>
</dbReference>
<evidence type="ECO:0000313" key="12">
    <source>
        <dbReference type="EMBL" id="KAA0691326.1"/>
    </source>
</evidence>
<dbReference type="InterPro" id="IPR006359">
    <property type="entry name" value="Tscrpt_elong_fac_GreA"/>
</dbReference>
<reference evidence="12 13" key="1">
    <citation type="submission" date="2018-07" db="EMBL/GenBank/DDBJ databases">
        <title>Pseudomonas laoshanensis sp. nov., isolated from soil.</title>
        <authorList>
            <person name="Sun J."/>
            <person name="Yu L."/>
            <person name="Wang M."/>
            <person name="Zhang C."/>
        </authorList>
    </citation>
    <scope>NUCLEOTIDE SEQUENCE [LARGE SCALE GENOMIC DNA]</scope>
    <source>
        <strain evidence="12 13">Y22</strain>
    </source>
</reference>
<dbReference type="InterPro" id="IPR022691">
    <property type="entry name" value="Tscrpt_elong_fac_GreA/B_N"/>
</dbReference>
<keyword evidence="13" id="KW-1185">Reference proteome</keyword>
<dbReference type="Gene3D" id="3.10.50.30">
    <property type="entry name" value="Transcription elongation factor, GreA/GreB, C-terminal domain"/>
    <property type="match status" value="1"/>
</dbReference>
<comment type="function">
    <text evidence="6 8 9">Necessary for efficient RNA polymerase transcription elongation past template-encoded arresting sites. The arresting sites in DNA have the property of trapping a certain fraction of elongating RNA polymerases that pass through, resulting in locked ternary complexes. Cleavage of the nascent transcript by cleavage factors such as GreA or GreB allows the resumption of elongation from the new 3'terminus. GreA releases sequences of 2 to 3 nucleotides.</text>
</comment>
<comment type="caution">
    <text evidence="12">The sequence shown here is derived from an EMBL/GenBank/DDBJ whole genome shotgun (WGS) entry which is preliminary data.</text>
</comment>
<sequence length="158" mass="17304">MMKYPMTKQGAEALEAELKHLKSVMRPQITQAIAEARELGDLKENAEYHAAREQQGMVEARIRDIEGRLGNAQVIDVATLPRTGKVFFGTTVEIVNVDTEESVSYQIVGDDEADIKINKISVSSPIARALIGKEEGDIVAVKTPGGVVEYEIVEVAHK</sequence>
<feature type="domain" description="Transcription elongation factor GreA/GreB N-terminal" evidence="11">
    <location>
        <begin position="5"/>
        <end position="74"/>
    </location>
</feature>
<dbReference type="PROSITE" id="PS00830">
    <property type="entry name" value="GREAB_2"/>
    <property type="match status" value="1"/>
</dbReference>
<keyword evidence="4 8" id="KW-0238">DNA-binding</keyword>
<dbReference type="NCBIfam" id="NF001261">
    <property type="entry name" value="PRK00226.1-2"/>
    <property type="match status" value="1"/>
</dbReference>
<dbReference type="InterPro" id="IPR001437">
    <property type="entry name" value="Tscrpt_elong_fac_GreA/B_C"/>
</dbReference>
<dbReference type="InterPro" id="IPR028624">
    <property type="entry name" value="Tscrpt_elong_fac_GreA/B"/>
</dbReference>
<dbReference type="Pfam" id="PF01272">
    <property type="entry name" value="GreA_GreB"/>
    <property type="match status" value="1"/>
</dbReference>
<dbReference type="Pfam" id="PF03449">
    <property type="entry name" value="GreA_GreB_N"/>
    <property type="match status" value="1"/>
</dbReference>
<evidence type="ECO:0000313" key="13">
    <source>
        <dbReference type="Proteomes" id="UP000463138"/>
    </source>
</evidence>
<keyword evidence="12" id="KW-0251">Elongation factor</keyword>
<dbReference type="GO" id="GO:0032784">
    <property type="term" value="P:regulation of DNA-templated transcription elongation"/>
    <property type="evidence" value="ECO:0007669"/>
    <property type="project" value="UniProtKB-UniRule"/>
</dbReference>
<evidence type="ECO:0000256" key="7">
    <source>
        <dbReference type="ARBA" id="ARBA00030776"/>
    </source>
</evidence>
<dbReference type="FunFam" id="1.10.287.180:FF:000001">
    <property type="entry name" value="Transcription elongation factor GreA"/>
    <property type="match status" value="1"/>
</dbReference>
<dbReference type="InterPro" id="IPR018151">
    <property type="entry name" value="TF_GreA/GreB_CS"/>
</dbReference>
<comment type="similarity">
    <text evidence="1 8 9">Belongs to the GreA/GreB family.</text>
</comment>
<evidence type="ECO:0000256" key="9">
    <source>
        <dbReference type="RuleBase" id="RU000556"/>
    </source>
</evidence>
<evidence type="ECO:0000256" key="5">
    <source>
        <dbReference type="ARBA" id="ARBA00023163"/>
    </source>
</evidence>
<dbReference type="HAMAP" id="MF_00105">
    <property type="entry name" value="GreA_GreB"/>
    <property type="match status" value="1"/>
</dbReference>
<dbReference type="EMBL" id="QOVF01000008">
    <property type="protein sequence ID" value="KAA0691326.1"/>
    <property type="molecule type" value="Genomic_DNA"/>
</dbReference>
<keyword evidence="3 8" id="KW-0805">Transcription regulation</keyword>
<dbReference type="Proteomes" id="UP000463138">
    <property type="component" value="Unassembled WGS sequence"/>
</dbReference>
<dbReference type="SUPFAM" id="SSF46557">
    <property type="entry name" value="GreA transcript cleavage protein, N-terminal domain"/>
    <property type="match status" value="1"/>
</dbReference>
<gene>
    <name evidence="8" type="primary">greA</name>
    <name evidence="12" type="ORF">DT594_17250</name>
</gene>
<accession>A0A7V7GR73</accession>
<organism evidence="12 13">
    <name type="scientific">Halopseudomonas laoshanensis</name>
    <dbReference type="NCBI Taxonomy" id="2268758"/>
    <lineage>
        <taxon>Bacteria</taxon>
        <taxon>Pseudomonadati</taxon>
        <taxon>Pseudomonadota</taxon>
        <taxon>Gammaproteobacteria</taxon>
        <taxon>Pseudomonadales</taxon>
        <taxon>Pseudomonadaceae</taxon>
        <taxon>Halopseudomonas</taxon>
    </lineage>
</organism>
<dbReference type="InterPro" id="IPR036953">
    <property type="entry name" value="GreA/GreB_C_sf"/>
</dbReference>
<dbReference type="GO" id="GO:0006354">
    <property type="term" value="P:DNA-templated transcription elongation"/>
    <property type="evidence" value="ECO:0007669"/>
    <property type="project" value="TreeGrafter"/>
</dbReference>
<keyword evidence="12" id="KW-0648">Protein biosynthesis</keyword>
<dbReference type="PANTHER" id="PTHR30437:SF4">
    <property type="entry name" value="TRANSCRIPTION ELONGATION FACTOR GREA"/>
    <property type="match status" value="1"/>
</dbReference>
<dbReference type="OrthoDB" id="9808774at2"/>
<dbReference type="PROSITE" id="PS00829">
    <property type="entry name" value="GREAB_1"/>
    <property type="match status" value="1"/>
</dbReference>
<evidence type="ECO:0000256" key="8">
    <source>
        <dbReference type="HAMAP-Rule" id="MF_00105"/>
    </source>
</evidence>
<evidence type="ECO:0000259" key="10">
    <source>
        <dbReference type="Pfam" id="PF01272"/>
    </source>
</evidence>